<name>W2RY81_CYPE1</name>
<dbReference type="PANTHER" id="PTHR45615:SF80">
    <property type="entry name" value="GRIP DOMAIN-CONTAINING PROTEIN"/>
    <property type="match status" value="1"/>
</dbReference>
<dbReference type="Proteomes" id="UP000030752">
    <property type="component" value="Unassembled WGS sequence"/>
</dbReference>
<feature type="region of interest" description="Disordered" evidence="2">
    <location>
        <begin position="1900"/>
        <end position="1945"/>
    </location>
</feature>
<feature type="compositionally biased region" description="Basic and acidic residues" evidence="2">
    <location>
        <begin position="11"/>
        <end position="20"/>
    </location>
</feature>
<sequence>MLRPLRRLHAYRWDSSDPERAPPPLPLNPGNNSPVTRSGTSARIEEAAALIQARARENAPSSYTSNPAPSPSPEKSPSRPHHRRMQTIQTSSISRLSDSLERRSPDKGLRSSKHVEFEDLRKKDRSPTRVPDSPTPTPKQLNSENTPPMLALQTIRSRQDALPPLSDISNAATPANPYSFESLSSQILHMTSIATNLQKEMTNLSKRSKDNATDLLNLKEATNKRDEDIRDSLRNLISGLDGRFQGPEHRLLDGPEASRSTPNLGLYFDEKPQTPRKHYSLPRIASPSSLSATLDRDITASPSLTYVDGAASIALLEKVLREMATKDGQERIMEILDNVKSQALVPASGSNGASQQPSYDPRMMAKLEDILSSLHQLQDDANSKTLVRKTEATRRGSQLDAVFDADRRGSSVSVNSDLANDDIMKMLKSVKQSLTQGGGLTNEVKALVRELRGEVLGMGREIAKKLEQAQKSARELEPSPKGPNREEIDLIVDDALAELKEHMHQIVSNNQQQSARSEKPTVDTAAVVYAVTTAIAAMPRPEPVESRDIAAERHDMITAVKEAWEECRPEVSLEHHGLERDEILETLQEGLKSYHPEPLQPTVNEAGVTYDDVLEAVRKGMADFAPPRFESEEPQVTRDEILAAVREVLENFDWPPPSLAPSSLSTSTGLSRREVVEAVEEGMKSQPPVAKEVEFNREDLFDAIKSCLEGEQNPLGGMGERVVEAMHEFLGSMKNEFQQYSAANGRDTEQVLDALKDGLEDLRQDVQSYVDRAADVTGKEEIIDVVKAGFTGIQEDLERGLSNRPNQPAATTPELLDAMEKEFQHLRDTISKSMVRDQQGSDKDDILDAIRDLNDDRSSALGSNISTDDIVKQVKEELEHMRAALAGTLVSAGASLRREDVVEAVREGLETHREAPRGGDGESILSNTSELLDAFQDGVENIRADLQKVIDRPVDLTSSYEILDTLKIGIEDVRADIGRLQTKQDSDSEPANPQDRAVVVHDENKISTEIESLKVMITQLRIKVEALDTMGVPAPQVEVPTEMHIHKDDIDELHVALQGIHTTVREVRDAPPPVMEAAMPPNAACKEDTDAIETLLRNMKATVDDLISPGIDSAAKTETLAAMEETLSEIKIAVEEAATRPTENNDSVDLELMLLTVKDIQKAVEEMQEKMSGLATEGGPLSKADVQVVESLCGDIRTQVESLPLPDPATLPTKDEIFEIKENIQAFKQQYEADNELTAQAFEARKVEHGGIASKVDDVKTVLGDLRDELMSKLDGSEEGIVELNKVLGMHHDGMSSYATAESINELSELVKAEFAKNMEASTTMKTDSEEKSSTLFSKHDETSSEIKAVIEEKFNELMTKYDDAQQSNETKMGTFEEASRSQGEAAADVKNAAAEVKTLLDVLGSTVTDTCERISEDSKTVFEKVDESSTRISDLHIANASEHGQTREEITKAVDAALRLEGTVAENQPAVLGAIKEVLDAVTRHYEHSQQQSETFTQTTEEIKTGVRSIPESFPTLLPAPASPVRESPPHERYDDSQVHDKLNNLISHAALAKEMYASIESHQKTTQERLGDMDKLEKLEKLDEIHGHVVAAASEISSMVATQSRLMAEHHESKTQAATEAAIALEKRNAQKEQVEAEIVGLRREKEELAASMLALRKEHEELSSQTKRLTRDVAKLETALGIRQEEMRDMNNRAETLERRIFEGLMNHARTIRAGKPAHAKKISPQERDASMSLKRVPSSASSTVTTRAPPKEPPTIGSAVGMTLKKRTPLGSGANSISGRQSNVDRRILSTSHVTGRSTPDRGALVLAPAPKASSGFIGLKRSQSVKSNPSMYAGSRKPSWNGVMTTTADKENHGDLAEEAMMSGDDDLSDSGTERRTSIASGTSYMYTDSLAYGTGSEVSTSTSGRRTTSYASSIGGTINGQTESIAEEDEEDAEAGQSAAEEAALTLAEPQDNIQAGKDNSMALTTLDGVMDEPHHPNTFDAVDFANNEAQAAANHDEDAALALELAPPPTFTENAGMKYGGSDIHGSDSGLGTEPPTATEERPHGEAEEYFAMSKADGVGVQV</sequence>
<dbReference type="EMBL" id="KB822719">
    <property type="protein sequence ID" value="ETN41451.1"/>
    <property type="molecule type" value="Genomic_DNA"/>
</dbReference>
<feature type="compositionally biased region" description="Polar residues" evidence="2">
    <location>
        <begin position="1920"/>
        <end position="1930"/>
    </location>
</feature>
<dbReference type="RefSeq" id="XP_008715960.1">
    <property type="nucleotide sequence ID" value="XM_008717738.1"/>
</dbReference>
<feature type="region of interest" description="Disordered" evidence="2">
    <location>
        <begin position="1"/>
        <end position="146"/>
    </location>
</feature>
<feature type="compositionally biased region" description="Acidic residues" evidence="2">
    <location>
        <begin position="1931"/>
        <end position="1940"/>
    </location>
</feature>
<dbReference type="eggNOG" id="ENOG502S40N">
    <property type="taxonomic scope" value="Eukaryota"/>
</dbReference>
<dbReference type="VEuPathDB" id="FungiDB:HMPREF1541_03387"/>
<dbReference type="OrthoDB" id="5423371at2759"/>
<feature type="coiled-coil region" evidence="1">
    <location>
        <begin position="1627"/>
        <end position="1703"/>
    </location>
</feature>
<gene>
    <name evidence="3" type="ORF">HMPREF1541_03387</name>
</gene>
<evidence type="ECO:0000313" key="3">
    <source>
        <dbReference type="EMBL" id="ETN41451.1"/>
    </source>
</evidence>
<evidence type="ECO:0000313" key="4">
    <source>
        <dbReference type="Proteomes" id="UP000030752"/>
    </source>
</evidence>
<organism evidence="3 4">
    <name type="scientific">Cyphellophora europaea (strain CBS 101466)</name>
    <name type="common">Phialophora europaea</name>
    <dbReference type="NCBI Taxonomy" id="1220924"/>
    <lineage>
        <taxon>Eukaryota</taxon>
        <taxon>Fungi</taxon>
        <taxon>Dikarya</taxon>
        <taxon>Ascomycota</taxon>
        <taxon>Pezizomycotina</taxon>
        <taxon>Eurotiomycetes</taxon>
        <taxon>Chaetothyriomycetidae</taxon>
        <taxon>Chaetothyriales</taxon>
        <taxon>Cyphellophoraceae</taxon>
        <taxon>Cyphellophora</taxon>
    </lineage>
</organism>
<dbReference type="GeneID" id="19970726"/>
<feature type="compositionally biased region" description="Basic and acidic residues" evidence="2">
    <location>
        <begin position="98"/>
        <end position="127"/>
    </location>
</feature>
<reference evidence="3 4" key="1">
    <citation type="submission" date="2013-03" db="EMBL/GenBank/DDBJ databases">
        <title>The Genome Sequence of Phialophora europaea CBS 101466.</title>
        <authorList>
            <consortium name="The Broad Institute Genomics Platform"/>
            <person name="Cuomo C."/>
            <person name="de Hoog S."/>
            <person name="Gorbushina A."/>
            <person name="Walker B."/>
            <person name="Young S.K."/>
            <person name="Zeng Q."/>
            <person name="Gargeya S."/>
            <person name="Fitzgerald M."/>
            <person name="Haas B."/>
            <person name="Abouelleil A."/>
            <person name="Allen A.W."/>
            <person name="Alvarado L."/>
            <person name="Arachchi H.M."/>
            <person name="Berlin A.M."/>
            <person name="Chapman S.B."/>
            <person name="Gainer-Dewar J."/>
            <person name="Goldberg J."/>
            <person name="Griggs A."/>
            <person name="Gujja S."/>
            <person name="Hansen M."/>
            <person name="Howarth C."/>
            <person name="Imamovic A."/>
            <person name="Ireland A."/>
            <person name="Larimer J."/>
            <person name="McCowan C."/>
            <person name="Murphy C."/>
            <person name="Pearson M."/>
            <person name="Poon T.W."/>
            <person name="Priest M."/>
            <person name="Roberts A."/>
            <person name="Saif S."/>
            <person name="Shea T."/>
            <person name="Sisk P."/>
            <person name="Sykes S."/>
            <person name="Wortman J."/>
            <person name="Nusbaum C."/>
            <person name="Birren B."/>
        </authorList>
    </citation>
    <scope>NUCLEOTIDE SEQUENCE [LARGE SCALE GENOMIC DNA]</scope>
    <source>
        <strain evidence="3 4">CBS 101466</strain>
    </source>
</reference>
<dbReference type="PANTHER" id="PTHR45615">
    <property type="entry name" value="MYOSIN HEAVY CHAIN, NON-MUSCLE"/>
    <property type="match status" value="1"/>
</dbReference>
<feature type="region of interest" description="Disordered" evidence="2">
    <location>
        <begin position="1513"/>
        <end position="1537"/>
    </location>
</feature>
<protein>
    <submittedName>
        <fullName evidence="3">Uncharacterized protein</fullName>
    </submittedName>
</protein>
<accession>W2RY81</accession>
<keyword evidence="1" id="KW-0175">Coiled coil</keyword>
<feature type="region of interest" description="Disordered" evidence="2">
    <location>
        <begin position="1718"/>
        <end position="1763"/>
    </location>
</feature>
<feature type="region of interest" description="Disordered" evidence="2">
    <location>
        <begin position="2027"/>
        <end position="2070"/>
    </location>
</feature>
<feature type="compositionally biased region" description="Low complexity" evidence="2">
    <location>
        <begin position="1900"/>
        <end position="1919"/>
    </location>
</feature>
<feature type="compositionally biased region" description="Basic residues" evidence="2">
    <location>
        <begin position="1"/>
        <end position="10"/>
    </location>
</feature>
<dbReference type="HOGENOM" id="CLU_000589_0_0_1"/>
<keyword evidence="4" id="KW-1185">Reference proteome</keyword>
<proteinExistence type="predicted"/>
<evidence type="ECO:0000256" key="2">
    <source>
        <dbReference type="SAM" id="MobiDB-lite"/>
    </source>
</evidence>
<feature type="coiled-coil region" evidence="1">
    <location>
        <begin position="1120"/>
        <end position="1177"/>
    </location>
</feature>
<dbReference type="InParanoid" id="W2RY81"/>
<dbReference type="STRING" id="1220924.W2RY81"/>
<feature type="compositionally biased region" description="Polar residues" evidence="2">
    <location>
        <begin position="86"/>
        <end position="97"/>
    </location>
</feature>
<evidence type="ECO:0000256" key="1">
    <source>
        <dbReference type="SAM" id="Coils"/>
    </source>
</evidence>